<name>A0A1I5Y928_9FIRM</name>
<dbReference type="Proteomes" id="UP000182624">
    <property type="component" value="Unassembled WGS sequence"/>
</dbReference>
<evidence type="ECO:0000313" key="1">
    <source>
        <dbReference type="EMBL" id="SFQ40610.1"/>
    </source>
</evidence>
<evidence type="ECO:0000313" key="2">
    <source>
        <dbReference type="Proteomes" id="UP000182624"/>
    </source>
</evidence>
<dbReference type="RefSeq" id="WP_074891780.1">
    <property type="nucleotide sequence ID" value="NZ_FOXO01000042.1"/>
</dbReference>
<sequence length="264" mass="31125">MDIEDAMMAEKRVLLKKLNIYQDKFERGNFPEGRIQINKNGRGYKYYQVIQKDRKITRKYLKKDKIEIAKSLAIKNLLQKQISSTKMEIAAIDAYIKRHPRETPARAIKNQPAYRKLIDIPSYFGAECDDNWDKAEYEKSNKNPEKLKIATLKGDLVRSKAEAMIADALFRNGIQYRYECRLKVGNEYFYPDFIVKNKRTGKIYIWEHYGMMDDQKYISKYIYKSKAYVENGYVISLNMLATFETEKIPLDSVGIDRVIENYLL</sequence>
<dbReference type="Gene3D" id="3.40.91.30">
    <property type="match status" value="1"/>
</dbReference>
<protein>
    <submittedName>
        <fullName evidence="1">Uncharacterized protein</fullName>
    </submittedName>
</protein>
<gene>
    <name evidence="1" type="ORF">SAMN04487928_14218</name>
</gene>
<dbReference type="AlphaFoldDB" id="A0A1I5Y928"/>
<dbReference type="EMBL" id="FOXO01000042">
    <property type="protein sequence ID" value="SFQ40610.1"/>
    <property type="molecule type" value="Genomic_DNA"/>
</dbReference>
<reference evidence="2" key="1">
    <citation type="submission" date="2016-10" db="EMBL/GenBank/DDBJ databases">
        <authorList>
            <person name="Varghese N."/>
            <person name="Submissions S."/>
        </authorList>
    </citation>
    <scope>NUCLEOTIDE SEQUENCE [LARGE SCALE GENOMIC DNA]</scope>
    <source>
        <strain evidence="2">P18</strain>
    </source>
</reference>
<accession>A0A1I5Y928</accession>
<proteinExistence type="predicted"/>
<organism evidence="1 2">
    <name type="scientific">Butyrivibrio proteoclasticus</name>
    <dbReference type="NCBI Taxonomy" id="43305"/>
    <lineage>
        <taxon>Bacteria</taxon>
        <taxon>Bacillati</taxon>
        <taxon>Bacillota</taxon>
        <taxon>Clostridia</taxon>
        <taxon>Lachnospirales</taxon>
        <taxon>Lachnospiraceae</taxon>
        <taxon>Butyrivibrio</taxon>
    </lineage>
</organism>
<dbReference type="OrthoDB" id="243939at2"/>
<keyword evidence="2" id="KW-1185">Reference proteome</keyword>